<evidence type="ECO:0000313" key="2">
    <source>
        <dbReference type="Proteomes" id="UP001258207"/>
    </source>
</evidence>
<proteinExistence type="predicted"/>
<dbReference type="Proteomes" id="UP001258207">
    <property type="component" value="Chromosome"/>
</dbReference>
<protein>
    <submittedName>
        <fullName evidence="1">Uncharacterized protein</fullName>
    </submittedName>
</protein>
<dbReference type="EMBL" id="CP134081">
    <property type="protein sequence ID" value="WNC09693.1"/>
    <property type="molecule type" value="Genomic_DNA"/>
</dbReference>
<gene>
    <name evidence="1" type="ORF">RI108_20975</name>
</gene>
<name>A0AAJ6LYW2_9PSED</name>
<accession>A0AAJ6LYW2</accession>
<dbReference type="RefSeq" id="WP_310791946.1">
    <property type="nucleotide sequence ID" value="NZ_CP134081.1"/>
</dbReference>
<dbReference type="AlphaFoldDB" id="A0AAJ6LYW2"/>
<sequence length="206" mass="22945">MRVPIHPDDLVAGTGFIRLARTLKREWLGIEPISLSQASELMSRCLGYSNLHDMKRNAKQGSAEFAPLANVMTQCLATMTAELMESGQCRVLNIGELQEQIFQWPFLQLSTYRNHYGHADNRVVGQAVKTELIDAYMDTLPARPKQQMPVLNPPFTTRDLQAMLGHVPLNSTFDYLSMTSGKCLHGVDGASPMTSVDCLICKPLIH</sequence>
<evidence type="ECO:0000313" key="1">
    <source>
        <dbReference type="EMBL" id="WNC09693.1"/>
    </source>
</evidence>
<organism evidence="1 2">
    <name type="scientific">Pseudomonas coleopterorum</name>
    <dbReference type="NCBI Taxonomy" id="1605838"/>
    <lineage>
        <taxon>Bacteria</taxon>
        <taxon>Pseudomonadati</taxon>
        <taxon>Pseudomonadota</taxon>
        <taxon>Gammaproteobacteria</taxon>
        <taxon>Pseudomonadales</taxon>
        <taxon>Pseudomonadaceae</taxon>
        <taxon>Pseudomonas</taxon>
    </lineage>
</organism>
<reference evidence="1" key="1">
    <citation type="submission" date="2023-09" db="EMBL/GenBank/DDBJ databases">
        <title>First report of Pseudomonas coleopterorum DJ13 causing leaf spot on Rhododendron pulchrum Sweet in China.</title>
        <authorList>
            <person name="Zhang Y."/>
        </authorList>
    </citation>
    <scope>NUCLEOTIDE SEQUENCE</scope>
    <source>
        <strain evidence="1">DJ13</strain>
    </source>
</reference>